<dbReference type="EMBL" id="KV878689">
    <property type="protein sequence ID" value="OJJ68818.1"/>
    <property type="molecule type" value="Genomic_DNA"/>
</dbReference>
<evidence type="ECO:0000256" key="1">
    <source>
        <dbReference type="SAM" id="SignalP"/>
    </source>
</evidence>
<dbReference type="InterPro" id="IPR052998">
    <property type="entry name" value="Hetero-Diels-Alderase-like"/>
</dbReference>
<dbReference type="PANTHER" id="PTHR42060:SF1">
    <property type="entry name" value="NHL REPEAT-CONTAINING PROTEIN"/>
    <property type="match status" value="1"/>
</dbReference>
<reference evidence="3" key="1">
    <citation type="journal article" date="2017" name="Genome Biol.">
        <title>Comparative genomics reveals high biological diversity and specific adaptations in the industrially and medically important fungal genus Aspergillus.</title>
        <authorList>
            <person name="de Vries R.P."/>
            <person name="Riley R."/>
            <person name="Wiebenga A."/>
            <person name="Aguilar-Osorio G."/>
            <person name="Amillis S."/>
            <person name="Uchima C.A."/>
            <person name="Anderluh G."/>
            <person name="Asadollahi M."/>
            <person name="Askin M."/>
            <person name="Barry K."/>
            <person name="Battaglia E."/>
            <person name="Bayram O."/>
            <person name="Benocci T."/>
            <person name="Braus-Stromeyer S.A."/>
            <person name="Caldana C."/>
            <person name="Canovas D."/>
            <person name="Cerqueira G.C."/>
            <person name="Chen F."/>
            <person name="Chen W."/>
            <person name="Choi C."/>
            <person name="Clum A."/>
            <person name="Dos Santos R.A."/>
            <person name="Damasio A.R."/>
            <person name="Diallinas G."/>
            <person name="Emri T."/>
            <person name="Fekete E."/>
            <person name="Flipphi M."/>
            <person name="Freyberg S."/>
            <person name="Gallo A."/>
            <person name="Gournas C."/>
            <person name="Habgood R."/>
            <person name="Hainaut M."/>
            <person name="Harispe M.L."/>
            <person name="Henrissat B."/>
            <person name="Hilden K.S."/>
            <person name="Hope R."/>
            <person name="Hossain A."/>
            <person name="Karabika E."/>
            <person name="Karaffa L."/>
            <person name="Karanyi Z."/>
            <person name="Krasevec N."/>
            <person name="Kuo A."/>
            <person name="Kusch H."/>
            <person name="LaButti K."/>
            <person name="Lagendijk E.L."/>
            <person name="Lapidus A."/>
            <person name="Levasseur A."/>
            <person name="Lindquist E."/>
            <person name="Lipzen A."/>
            <person name="Logrieco A.F."/>
            <person name="MacCabe A."/>
            <person name="Maekelae M.R."/>
            <person name="Malavazi I."/>
            <person name="Melin P."/>
            <person name="Meyer V."/>
            <person name="Mielnichuk N."/>
            <person name="Miskei M."/>
            <person name="Molnar A.P."/>
            <person name="Mule G."/>
            <person name="Ngan C.Y."/>
            <person name="Orejas M."/>
            <person name="Orosz E."/>
            <person name="Ouedraogo J.P."/>
            <person name="Overkamp K.M."/>
            <person name="Park H.-S."/>
            <person name="Perrone G."/>
            <person name="Piumi F."/>
            <person name="Punt P.J."/>
            <person name="Ram A.F."/>
            <person name="Ramon A."/>
            <person name="Rauscher S."/>
            <person name="Record E."/>
            <person name="Riano-Pachon D.M."/>
            <person name="Robert V."/>
            <person name="Roehrig J."/>
            <person name="Ruller R."/>
            <person name="Salamov A."/>
            <person name="Salih N.S."/>
            <person name="Samson R.A."/>
            <person name="Sandor E."/>
            <person name="Sanguinetti M."/>
            <person name="Schuetze T."/>
            <person name="Sepcic K."/>
            <person name="Shelest E."/>
            <person name="Sherlock G."/>
            <person name="Sophianopoulou V."/>
            <person name="Squina F.M."/>
            <person name="Sun H."/>
            <person name="Susca A."/>
            <person name="Todd R.B."/>
            <person name="Tsang A."/>
            <person name="Unkles S.E."/>
            <person name="van de Wiele N."/>
            <person name="van Rossen-Uffink D."/>
            <person name="Oliveira J.V."/>
            <person name="Vesth T.C."/>
            <person name="Visser J."/>
            <person name="Yu J.-H."/>
            <person name="Zhou M."/>
            <person name="Andersen M.R."/>
            <person name="Archer D.B."/>
            <person name="Baker S.E."/>
            <person name="Benoit I."/>
            <person name="Brakhage A.A."/>
            <person name="Braus G.H."/>
            <person name="Fischer R."/>
            <person name="Frisvad J.C."/>
            <person name="Goldman G.H."/>
            <person name="Houbraken J."/>
            <person name="Oakley B."/>
            <person name="Pocsi I."/>
            <person name="Scazzocchio C."/>
            <person name="Seiboth B."/>
            <person name="vanKuyk P.A."/>
            <person name="Wortman J."/>
            <person name="Dyer P.S."/>
            <person name="Grigoriev I.V."/>
        </authorList>
    </citation>
    <scope>NUCLEOTIDE SEQUENCE [LARGE SCALE GENOMIC DNA]</scope>
    <source>
        <strain evidence="3">CBS 101740 / IMI 381727 / IBT 21946</strain>
    </source>
</reference>
<dbReference type="GeneID" id="93580219"/>
<dbReference type="OMA" id="YQDSIFA"/>
<dbReference type="RefSeq" id="XP_067476067.1">
    <property type="nucleotide sequence ID" value="XM_067627731.1"/>
</dbReference>
<feature type="signal peptide" evidence="1">
    <location>
        <begin position="1"/>
        <end position="21"/>
    </location>
</feature>
<dbReference type="PANTHER" id="PTHR42060">
    <property type="entry name" value="NHL REPEAT-CONTAINING PROTEIN-RELATED"/>
    <property type="match status" value="1"/>
</dbReference>
<keyword evidence="3" id="KW-1185">Reference proteome</keyword>
<dbReference type="VEuPathDB" id="FungiDB:ASPBRDRAFT_57387"/>
<dbReference type="OrthoDB" id="9977941at2759"/>
<feature type="chain" id="PRO_5013064116" description="SMP-30/Gluconolactonase/LRE-like region domain-containing protein" evidence="1">
    <location>
        <begin position="22"/>
        <end position="333"/>
    </location>
</feature>
<dbReference type="Gene3D" id="2.120.10.30">
    <property type="entry name" value="TolB, C-terminal domain"/>
    <property type="match status" value="1"/>
</dbReference>
<dbReference type="InterPro" id="IPR011042">
    <property type="entry name" value="6-blade_b-propeller_TolB-like"/>
</dbReference>
<sequence>MRISSSLLGTLALTTSTLVSAELNVRTIYQFASNDTWLENLAVRSNGLILATEIGPPASLLSFGPRSSSPKKNVIHTFPSVLGLSGITEAAHDVFYVTGANTTSANIDDPPKNATHVWRVDFTTNPDTPDIQLIARPTAPTGFNGLAAFNVTIILASASYQDSIFAVDTTTGYTWEAIKYASLMSSINGLKVQDGFVYWTAGGALYRAELYSNVTAGPAELIVQASAFDDFAVAPDGFRAGSGRKFAYAATAAENTIMQISFDLQGGRNRTSVIAGSLDPTEIAEPTGCAFGRGEGEMDWLYVTTGGGSAVNIDVDGVEVAVGAQLLGLSLIR</sequence>
<dbReference type="AlphaFoldDB" id="A0A1L9UAZ9"/>
<keyword evidence="1" id="KW-0732">Signal</keyword>
<accession>A0A1L9UAZ9</accession>
<gene>
    <name evidence="2" type="ORF">ASPBRDRAFT_57387</name>
</gene>
<name>A0A1L9UAZ9_ASPBC</name>
<dbReference type="Proteomes" id="UP000184499">
    <property type="component" value="Unassembled WGS sequence"/>
</dbReference>
<evidence type="ECO:0000313" key="2">
    <source>
        <dbReference type="EMBL" id="OJJ68818.1"/>
    </source>
</evidence>
<dbReference type="SUPFAM" id="SSF63829">
    <property type="entry name" value="Calcium-dependent phosphotriesterase"/>
    <property type="match status" value="1"/>
</dbReference>
<evidence type="ECO:0008006" key="4">
    <source>
        <dbReference type="Google" id="ProtNLM"/>
    </source>
</evidence>
<protein>
    <recommendedName>
        <fullName evidence="4">SMP-30/Gluconolactonase/LRE-like region domain-containing protein</fullName>
    </recommendedName>
</protein>
<evidence type="ECO:0000313" key="3">
    <source>
        <dbReference type="Proteomes" id="UP000184499"/>
    </source>
</evidence>
<organism evidence="2 3">
    <name type="scientific">Aspergillus brasiliensis (strain CBS 101740 / IMI 381727 / IBT 21946)</name>
    <dbReference type="NCBI Taxonomy" id="767769"/>
    <lineage>
        <taxon>Eukaryota</taxon>
        <taxon>Fungi</taxon>
        <taxon>Dikarya</taxon>
        <taxon>Ascomycota</taxon>
        <taxon>Pezizomycotina</taxon>
        <taxon>Eurotiomycetes</taxon>
        <taxon>Eurotiomycetidae</taxon>
        <taxon>Eurotiales</taxon>
        <taxon>Aspergillaceae</taxon>
        <taxon>Aspergillus</taxon>
        <taxon>Aspergillus subgen. Circumdati</taxon>
    </lineage>
</organism>
<proteinExistence type="predicted"/>